<keyword evidence="2" id="KW-1185">Reference proteome</keyword>
<reference evidence="1 2" key="1">
    <citation type="journal article" date="2013" name="Front. Microbiol.">
        <title>The genome of Nitrospina gracilis illuminates the metabolism and evolution of the major marine nitrite oxidizer.</title>
        <authorList>
            <person name="Luecker S."/>
            <person name="Nowka B."/>
            <person name="Rattei T."/>
            <person name="Spieck E."/>
            <person name="and Daims H."/>
        </authorList>
    </citation>
    <scope>NUCLEOTIDE SEQUENCE [LARGE SCALE GENOMIC DNA]</scope>
    <source>
        <strain evidence="1 2">3/211</strain>
    </source>
</reference>
<dbReference type="Proteomes" id="UP000011704">
    <property type="component" value="Unassembled WGS sequence"/>
</dbReference>
<protein>
    <submittedName>
        <fullName evidence="1">Uncharacterized protein</fullName>
    </submittedName>
</protein>
<name>M1Z0N0_NITG3</name>
<gene>
    <name evidence="1" type="ORF">NITGR_720025</name>
</gene>
<dbReference type="RefSeq" id="WP_005010341.1">
    <property type="nucleotide sequence ID" value="NZ_HG422173.1"/>
</dbReference>
<organism evidence="1 2">
    <name type="scientific">Nitrospina gracilis (strain 3/211)</name>
    <dbReference type="NCBI Taxonomy" id="1266370"/>
    <lineage>
        <taxon>Bacteria</taxon>
        <taxon>Pseudomonadati</taxon>
        <taxon>Nitrospinota/Tectimicrobiota group</taxon>
        <taxon>Nitrospinota</taxon>
        <taxon>Nitrospinia</taxon>
        <taxon>Nitrospinales</taxon>
        <taxon>Nitrospinaceae</taxon>
        <taxon>Nitrospina</taxon>
    </lineage>
</organism>
<evidence type="ECO:0000313" key="2">
    <source>
        <dbReference type="Proteomes" id="UP000011704"/>
    </source>
</evidence>
<evidence type="ECO:0000313" key="1">
    <source>
        <dbReference type="EMBL" id="CCQ91532.1"/>
    </source>
</evidence>
<dbReference type="HOGENOM" id="CLU_1813781_0_0_0"/>
<accession>M1Z0N0</accession>
<proteinExistence type="predicted"/>
<sequence>MPCKDSSARMTVRLDAEDRLRDYTFHKITCNRNIGVDKTYHDLCAGQPVSVILDTQFGDLIERLNLLDTEDQFLTYLEWDALRSALQQYVGQSEGVEMERYRIASIDYSEAGNVEINLVIYPPQELPRIESCLSRTRKESRD</sequence>
<dbReference type="AlphaFoldDB" id="M1Z0N0"/>
<dbReference type="InParanoid" id="M1Z0N0"/>
<dbReference type="EMBL" id="CAQJ01000080">
    <property type="protein sequence ID" value="CCQ91532.1"/>
    <property type="molecule type" value="Genomic_DNA"/>
</dbReference>
<comment type="caution">
    <text evidence="1">The sequence shown here is derived from an EMBL/GenBank/DDBJ whole genome shotgun (WGS) entry which is preliminary data.</text>
</comment>
<dbReference type="STRING" id="1266370.NITGR_720025"/>